<comment type="caution">
    <text evidence="7">The sequence shown here is derived from an EMBL/GenBank/DDBJ whole genome shotgun (WGS) entry which is preliminary data.</text>
</comment>
<dbReference type="GO" id="GO:0005634">
    <property type="term" value="C:nucleus"/>
    <property type="evidence" value="ECO:0007669"/>
    <property type="project" value="UniProtKB-SubCell"/>
</dbReference>
<name>A0ABD2YGZ1_9GENT</name>
<protein>
    <recommendedName>
        <fullName evidence="6">NAC domain-containing protein</fullName>
    </recommendedName>
</protein>
<dbReference type="EMBL" id="JBJUIK010000013">
    <property type="protein sequence ID" value="KAL3506288.1"/>
    <property type="molecule type" value="Genomic_DNA"/>
</dbReference>
<gene>
    <name evidence="7" type="ORF">ACH5RR_031670</name>
</gene>
<comment type="subcellular location">
    <subcellularLocation>
        <location evidence="1">Nucleus</location>
    </subcellularLocation>
</comment>
<dbReference type="Pfam" id="PF02365">
    <property type="entry name" value="NAM"/>
    <property type="match status" value="1"/>
</dbReference>
<dbReference type="Proteomes" id="UP001630127">
    <property type="component" value="Unassembled WGS sequence"/>
</dbReference>
<keyword evidence="2" id="KW-0805">Transcription regulation</keyword>
<dbReference type="SUPFAM" id="SSF101941">
    <property type="entry name" value="NAC domain"/>
    <property type="match status" value="1"/>
</dbReference>
<evidence type="ECO:0000256" key="1">
    <source>
        <dbReference type="ARBA" id="ARBA00004123"/>
    </source>
</evidence>
<evidence type="ECO:0000313" key="7">
    <source>
        <dbReference type="EMBL" id="KAL3506288.1"/>
    </source>
</evidence>
<keyword evidence="4" id="KW-0804">Transcription</keyword>
<evidence type="ECO:0000259" key="6">
    <source>
        <dbReference type="PROSITE" id="PS51005"/>
    </source>
</evidence>
<dbReference type="InterPro" id="IPR036093">
    <property type="entry name" value="NAC_dom_sf"/>
</dbReference>
<evidence type="ECO:0000256" key="5">
    <source>
        <dbReference type="ARBA" id="ARBA00023242"/>
    </source>
</evidence>
<dbReference type="AlphaFoldDB" id="A0ABD2YGZ1"/>
<feature type="domain" description="NAC" evidence="6">
    <location>
        <begin position="9"/>
        <end position="161"/>
    </location>
</feature>
<evidence type="ECO:0000313" key="8">
    <source>
        <dbReference type="Proteomes" id="UP001630127"/>
    </source>
</evidence>
<dbReference type="GO" id="GO:0003677">
    <property type="term" value="F:DNA binding"/>
    <property type="evidence" value="ECO:0007669"/>
    <property type="project" value="UniProtKB-KW"/>
</dbReference>
<sequence>MMMKRVLPSDFGVRFCPTDEELVHHYLKNKLIVDYQNLIIERDLYGEKATPWTLFTDDDPWQIPVDMLGTVRRNEKVIYVYTKLSHVGKTGMKNKIRTAGCGEWHGNATAAVKKNGVTIGRKRTFTFKTKEETTTVGQWTMYEYSLEGGDNDVVVCKIKVDVSKSSKGGRLVSRRNDINSTRYLLTESASSLDRVDLDDGSLNSLGRKRPATQLVGNNNTINNKKARSSSGVDSYFQDLLSEDTDQREEQIIVENINKMLANNDHHSTNSSVNGPMGAMIDQAAAKDDDSSAISSRFNSSVNVAALIGDNCSNPIHLDDFQEDDHRHHRFQLNTSSNYTINYQTDELPTVVMNYPSISTSSSFDAAALGVGDVSDNVPPAAADDLSVEHYPVDHLYFTTNKLFSDFSGNDQPVNVVIGEEKILDDQSIQQQCPTNIVKEDNKTDHTTLTCTSNDHESSPHCPTTMLHDDKEASAAVSDAIAVAPQDQDDDDDYIDHNPFLNPNLLLQDDIESVLNNLNSATENLAEEFCSNPKAFFETDT</sequence>
<organism evidence="7 8">
    <name type="scientific">Cinchona calisaya</name>
    <dbReference type="NCBI Taxonomy" id="153742"/>
    <lineage>
        <taxon>Eukaryota</taxon>
        <taxon>Viridiplantae</taxon>
        <taxon>Streptophyta</taxon>
        <taxon>Embryophyta</taxon>
        <taxon>Tracheophyta</taxon>
        <taxon>Spermatophyta</taxon>
        <taxon>Magnoliopsida</taxon>
        <taxon>eudicotyledons</taxon>
        <taxon>Gunneridae</taxon>
        <taxon>Pentapetalae</taxon>
        <taxon>asterids</taxon>
        <taxon>lamiids</taxon>
        <taxon>Gentianales</taxon>
        <taxon>Rubiaceae</taxon>
        <taxon>Cinchonoideae</taxon>
        <taxon>Cinchoneae</taxon>
        <taxon>Cinchona</taxon>
    </lineage>
</organism>
<keyword evidence="3" id="KW-0238">DNA-binding</keyword>
<dbReference type="PANTHER" id="PTHR31989">
    <property type="entry name" value="NAC DOMAIN-CONTAINING PROTEIN 82-RELATED"/>
    <property type="match status" value="1"/>
</dbReference>
<keyword evidence="8" id="KW-1185">Reference proteome</keyword>
<dbReference type="InterPro" id="IPR003441">
    <property type="entry name" value="NAC-dom"/>
</dbReference>
<evidence type="ECO:0000256" key="4">
    <source>
        <dbReference type="ARBA" id="ARBA00023163"/>
    </source>
</evidence>
<dbReference type="Gene3D" id="2.170.150.80">
    <property type="entry name" value="NAC domain"/>
    <property type="match status" value="1"/>
</dbReference>
<evidence type="ECO:0000256" key="2">
    <source>
        <dbReference type="ARBA" id="ARBA00023015"/>
    </source>
</evidence>
<evidence type="ECO:0000256" key="3">
    <source>
        <dbReference type="ARBA" id="ARBA00023125"/>
    </source>
</evidence>
<dbReference type="PROSITE" id="PS51005">
    <property type="entry name" value="NAC"/>
    <property type="match status" value="1"/>
</dbReference>
<keyword evidence="5" id="KW-0539">Nucleus</keyword>
<proteinExistence type="predicted"/>
<accession>A0ABD2YGZ1</accession>
<reference evidence="7 8" key="1">
    <citation type="submission" date="2024-11" db="EMBL/GenBank/DDBJ databases">
        <title>A near-complete genome assembly of Cinchona calisaya.</title>
        <authorList>
            <person name="Lian D.C."/>
            <person name="Zhao X.W."/>
            <person name="Wei L."/>
        </authorList>
    </citation>
    <scope>NUCLEOTIDE SEQUENCE [LARGE SCALE GENOMIC DNA]</scope>
    <source>
        <tissue evidence="7">Nenye</tissue>
    </source>
</reference>